<dbReference type="InterPro" id="IPR040054">
    <property type="entry name" value="MRPS18B"/>
</dbReference>
<dbReference type="PANTHER" id="PTHR13329">
    <property type="entry name" value="MITOCHONDRIAL RIBOSOMAL PROTEIN S18B"/>
    <property type="match status" value="1"/>
</dbReference>
<evidence type="ECO:0000256" key="7">
    <source>
        <dbReference type="ARBA" id="ARBA00023274"/>
    </source>
</evidence>
<proteinExistence type="inferred from homology"/>
<dbReference type="GO" id="GO:0003735">
    <property type="term" value="F:structural constituent of ribosome"/>
    <property type="evidence" value="ECO:0007669"/>
    <property type="project" value="InterPro"/>
</dbReference>
<keyword evidence="4" id="KW-0809">Transit peptide</keyword>
<dbReference type="PANTHER" id="PTHR13329:SF2">
    <property type="entry name" value="SMALL RIBOSOMAL SUBUNIT PROTEIN MS40"/>
    <property type="match status" value="1"/>
</dbReference>
<keyword evidence="6" id="KW-0496">Mitochondrion</keyword>
<comment type="similarity">
    <text evidence="2">Belongs to the bacterial ribosomal protein bS18 family. Mitochondrion-specific ribosomal protein mS40 subfamily.</text>
</comment>
<dbReference type="Pfam" id="PF01084">
    <property type="entry name" value="Ribosomal_S18"/>
    <property type="match status" value="1"/>
</dbReference>
<sequence>MAASLHSIVRAVCRVSPAIFQKTFRAQTIHSGVRVLFVNPVLRHFFNSAKLTCDARGVEALESHPRYKDAPWEYLESEEYIERYGSRTVWADYRRNHKGGVCMKQQKLLNMAIETARDYGLIPTQLPSVDYSGEDFSNSHGAVGRTPVPSAYTHGEPWYTWYGDIEPDERELARVKKIYKPYLK</sequence>
<evidence type="ECO:0000256" key="2">
    <source>
        <dbReference type="ARBA" id="ARBA00006136"/>
    </source>
</evidence>
<keyword evidence="7" id="KW-0687">Ribonucleoprotein</keyword>
<dbReference type="GO" id="GO:0005739">
    <property type="term" value="C:mitochondrion"/>
    <property type="evidence" value="ECO:0007669"/>
    <property type="project" value="UniProtKB-SubCell"/>
</dbReference>
<evidence type="ECO:0000256" key="8">
    <source>
        <dbReference type="ARBA" id="ARBA00032055"/>
    </source>
</evidence>
<protein>
    <recommendedName>
        <fullName evidence="9">Small ribosomal subunit protein mS40</fullName>
    </recommendedName>
    <alternativeName>
        <fullName evidence="8">28S ribosomal protein S18-2, mitochondrial</fullName>
    </alternativeName>
    <alternativeName>
        <fullName evidence="10">28S ribosomal protein S18b, mitochondrial</fullName>
    </alternativeName>
</protein>
<name>A0A7J6AC89_AMEME</name>
<evidence type="ECO:0000256" key="5">
    <source>
        <dbReference type="ARBA" id="ARBA00022980"/>
    </source>
</evidence>
<dbReference type="EMBL" id="JAAGNN010000014">
    <property type="protein sequence ID" value="KAF4080555.1"/>
    <property type="molecule type" value="Genomic_DNA"/>
</dbReference>
<dbReference type="GO" id="GO:0032543">
    <property type="term" value="P:mitochondrial translation"/>
    <property type="evidence" value="ECO:0007669"/>
    <property type="project" value="InterPro"/>
</dbReference>
<comment type="subcellular location">
    <subcellularLocation>
        <location evidence="1">Mitochondrion</location>
    </subcellularLocation>
</comment>
<keyword evidence="5" id="KW-0689">Ribosomal protein</keyword>
<reference evidence="11 12" key="1">
    <citation type="submission" date="2020-02" db="EMBL/GenBank/DDBJ databases">
        <title>A chromosome-scale genome assembly of the black bullhead catfish (Ameiurus melas).</title>
        <authorList>
            <person name="Wen M."/>
            <person name="Zham M."/>
            <person name="Cabau C."/>
            <person name="Klopp C."/>
            <person name="Donnadieu C."/>
            <person name="Roques C."/>
            <person name="Bouchez O."/>
            <person name="Lampietro C."/>
            <person name="Jouanno E."/>
            <person name="Herpin A."/>
            <person name="Louis A."/>
            <person name="Berthelot C."/>
            <person name="Parey E."/>
            <person name="Roest-Crollius H."/>
            <person name="Braasch I."/>
            <person name="Postlethwait J."/>
            <person name="Robinson-Rechavi M."/>
            <person name="Echchiki A."/>
            <person name="Begum T."/>
            <person name="Montfort J."/>
            <person name="Schartl M."/>
            <person name="Bobe J."/>
            <person name="Guiguen Y."/>
        </authorList>
    </citation>
    <scope>NUCLEOTIDE SEQUENCE [LARGE SCALE GENOMIC DNA]</scope>
    <source>
        <strain evidence="11">M_S1</strain>
        <tissue evidence="11">Blood</tissue>
    </source>
</reference>
<dbReference type="GO" id="GO:0005840">
    <property type="term" value="C:ribosome"/>
    <property type="evidence" value="ECO:0007669"/>
    <property type="project" value="UniProtKB-KW"/>
</dbReference>
<evidence type="ECO:0000256" key="6">
    <source>
        <dbReference type="ARBA" id="ARBA00023128"/>
    </source>
</evidence>
<evidence type="ECO:0000256" key="4">
    <source>
        <dbReference type="ARBA" id="ARBA00022946"/>
    </source>
</evidence>
<evidence type="ECO:0000313" key="11">
    <source>
        <dbReference type="EMBL" id="KAF4080555.1"/>
    </source>
</evidence>
<evidence type="ECO:0000313" key="12">
    <source>
        <dbReference type="Proteomes" id="UP000593565"/>
    </source>
</evidence>
<keyword evidence="3" id="KW-0597">Phosphoprotein</keyword>
<evidence type="ECO:0000256" key="1">
    <source>
        <dbReference type="ARBA" id="ARBA00004173"/>
    </source>
</evidence>
<accession>A0A7J6AC89</accession>
<dbReference type="Gene3D" id="4.10.640.10">
    <property type="entry name" value="Ribosomal protein S18"/>
    <property type="match status" value="1"/>
</dbReference>
<keyword evidence="12" id="KW-1185">Reference proteome</keyword>
<evidence type="ECO:0000256" key="10">
    <source>
        <dbReference type="ARBA" id="ARBA00035515"/>
    </source>
</evidence>
<dbReference type="GO" id="GO:1990904">
    <property type="term" value="C:ribonucleoprotein complex"/>
    <property type="evidence" value="ECO:0007669"/>
    <property type="project" value="UniProtKB-KW"/>
</dbReference>
<dbReference type="InterPro" id="IPR036870">
    <property type="entry name" value="Ribosomal_bS18_sf"/>
</dbReference>
<dbReference type="SUPFAM" id="SSF46911">
    <property type="entry name" value="Ribosomal protein S18"/>
    <property type="match status" value="1"/>
</dbReference>
<dbReference type="InterPro" id="IPR001648">
    <property type="entry name" value="Ribosomal_bS18"/>
</dbReference>
<evidence type="ECO:0000256" key="3">
    <source>
        <dbReference type="ARBA" id="ARBA00022553"/>
    </source>
</evidence>
<comment type="caution">
    <text evidence="11">The sequence shown here is derived from an EMBL/GenBank/DDBJ whole genome shotgun (WGS) entry which is preliminary data.</text>
</comment>
<dbReference type="AlphaFoldDB" id="A0A7J6AC89"/>
<organism evidence="11 12">
    <name type="scientific">Ameiurus melas</name>
    <name type="common">Black bullhead</name>
    <name type="synonym">Silurus melas</name>
    <dbReference type="NCBI Taxonomy" id="219545"/>
    <lineage>
        <taxon>Eukaryota</taxon>
        <taxon>Metazoa</taxon>
        <taxon>Chordata</taxon>
        <taxon>Craniata</taxon>
        <taxon>Vertebrata</taxon>
        <taxon>Euteleostomi</taxon>
        <taxon>Actinopterygii</taxon>
        <taxon>Neopterygii</taxon>
        <taxon>Teleostei</taxon>
        <taxon>Ostariophysi</taxon>
        <taxon>Siluriformes</taxon>
        <taxon>Ictaluridae</taxon>
        <taxon>Ameiurus</taxon>
    </lineage>
</organism>
<evidence type="ECO:0000256" key="9">
    <source>
        <dbReference type="ARBA" id="ARBA00035130"/>
    </source>
</evidence>
<dbReference type="Proteomes" id="UP000593565">
    <property type="component" value="Unassembled WGS sequence"/>
</dbReference>
<gene>
    <name evidence="11" type="ORF">AMELA_G00172610</name>
</gene>